<dbReference type="GO" id="GO:0003723">
    <property type="term" value="F:RNA binding"/>
    <property type="evidence" value="ECO:0007669"/>
    <property type="project" value="TreeGrafter"/>
</dbReference>
<feature type="compositionally biased region" description="Low complexity" evidence="2">
    <location>
        <begin position="200"/>
        <end position="210"/>
    </location>
</feature>
<protein>
    <submittedName>
        <fullName evidence="3">Uncharacterized protein</fullName>
    </submittedName>
</protein>
<organism evidence="3 4">
    <name type="scientific">Monoraphidium neglectum</name>
    <dbReference type="NCBI Taxonomy" id="145388"/>
    <lineage>
        <taxon>Eukaryota</taxon>
        <taxon>Viridiplantae</taxon>
        <taxon>Chlorophyta</taxon>
        <taxon>core chlorophytes</taxon>
        <taxon>Chlorophyceae</taxon>
        <taxon>CS clade</taxon>
        <taxon>Sphaeropleales</taxon>
        <taxon>Selenastraceae</taxon>
        <taxon>Monoraphidium</taxon>
    </lineage>
</organism>
<feature type="compositionally biased region" description="Basic and acidic residues" evidence="2">
    <location>
        <begin position="178"/>
        <end position="187"/>
    </location>
</feature>
<feature type="compositionally biased region" description="Acidic residues" evidence="2">
    <location>
        <begin position="100"/>
        <end position="117"/>
    </location>
</feature>
<feature type="region of interest" description="Disordered" evidence="2">
    <location>
        <begin position="1"/>
        <end position="146"/>
    </location>
</feature>
<feature type="region of interest" description="Disordered" evidence="2">
    <location>
        <begin position="178"/>
        <end position="221"/>
    </location>
</feature>
<dbReference type="EMBL" id="KK105359">
    <property type="protein sequence ID" value="KIY92740.1"/>
    <property type="molecule type" value="Genomic_DNA"/>
</dbReference>
<feature type="compositionally biased region" description="Basic and acidic residues" evidence="2">
    <location>
        <begin position="78"/>
        <end position="88"/>
    </location>
</feature>
<proteinExistence type="predicted"/>
<name>A0A0D2MBM9_9CHLO</name>
<dbReference type="OrthoDB" id="10264910at2759"/>
<dbReference type="GeneID" id="25732864"/>
<evidence type="ECO:0000313" key="4">
    <source>
        <dbReference type="Proteomes" id="UP000054498"/>
    </source>
</evidence>
<dbReference type="STRING" id="145388.A0A0D2MBM9"/>
<accession>A0A0D2MBM9</accession>
<dbReference type="InterPro" id="IPR010613">
    <property type="entry name" value="PES"/>
</dbReference>
<dbReference type="GO" id="GO:0000463">
    <property type="term" value="P:maturation of LSU-rRNA from tricistronic rRNA transcript (SSU-rRNA, 5.8S rRNA, LSU-rRNA)"/>
    <property type="evidence" value="ECO:0007669"/>
    <property type="project" value="TreeGrafter"/>
</dbReference>
<gene>
    <name evidence="3" type="ORF">MNEG_15224</name>
</gene>
<comment type="subcellular location">
    <subcellularLocation>
        <location evidence="1">Nucleus</location>
    </subcellularLocation>
</comment>
<dbReference type="PANTHER" id="PTHR12221">
    <property type="entry name" value="PESCADILLO - RELATED"/>
    <property type="match status" value="1"/>
</dbReference>
<keyword evidence="4" id="KW-1185">Reference proteome</keyword>
<evidence type="ECO:0000256" key="1">
    <source>
        <dbReference type="ARBA" id="ARBA00004123"/>
    </source>
</evidence>
<sequence>MPADLYAPGRAPPPHLSPFVDHEAEGYTPDFAQTDAARRARERAAGLAVDAGFMEGEDGEDGGGGGGDGDAGQEDAAALEREYRRGLAKEVAGGAGAVEALDEPSVDEEGDEEDEGAAAEAPTRAKRAAAAAAGEGDGGEEGLAAMMMSRKQRKFYERIQRAQAGKAERVGALEARKAALDKAEGREPVPAARKTRGQRAEQQQQQAAVATVEPAMKKRRK</sequence>
<evidence type="ECO:0000313" key="3">
    <source>
        <dbReference type="EMBL" id="KIY92740.1"/>
    </source>
</evidence>
<feature type="compositionally biased region" description="Low complexity" evidence="2">
    <location>
        <begin position="118"/>
        <end position="134"/>
    </location>
</feature>
<reference evidence="3 4" key="1">
    <citation type="journal article" date="2013" name="BMC Genomics">
        <title>Reconstruction of the lipid metabolism for the microalga Monoraphidium neglectum from its genome sequence reveals characteristics suitable for biofuel production.</title>
        <authorList>
            <person name="Bogen C."/>
            <person name="Al-Dilaimi A."/>
            <person name="Albersmeier A."/>
            <person name="Wichmann J."/>
            <person name="Grundmann M."/>
            <person name="Rupp O."/>
            <person name="Lauersen K.J."/>
            <person name="Blifernez-Klassen O."/>
            <person name="Kalinowski J."/>
            <person name="Goesmann A."/>
            <person name="Mussgnug J.H."/>
            <person name="Kruse O."/>
        </authorList>
    </citation>
    <scope>NUCLEOTIDE SEQUENCE [LARGE SCALE GENOMIC DNA]</scope>
    <source>
        <strain evidence="3 4">SAG 48.87</strain>
    </source>
</reference>
<dbReference type="PANTHER" id="PTHR12221:SF6">
    <property type="entry name" value="PESCADILLO HOMOLOG"/>
    <property type="match status" value="1"/>
</dbReference>
<dbReference type="KEGG" id="mng:MNEG_15224"/>
<dbReference type="AlphaFoldDB" id="A0A0D2MBM9"/>
<dbReference type="Proteomes" id="UP000054498">
    <property type="component" value="Unassembled WGS sequence"/>
</dbReference>
<evidence type="ECO:0000256" key="2">
    <source>
        <dbReference type="SAM" id="MobiDB-lite"/>
    </source>
</evidence>
<dbReference type="GO" id="GO:0070545">
    <property type="term" value="C:PeBoW complex"/>
    <property type="evidence" value="ECO:0007669"/>
    <property type="project" value="TreeGrafter"/>
</dbReference>
<dbReference type="RefSeq" id="XP_013891760.1">
    <property type="nucleotide sequence ID" value="XM_014036306.1"/>
</dbReference>